<protein>
    <submittedName>
        <fullName evidence="1">Uncharacterized protein</fullName>
    </submittedName>
</protein>
<gene>
    <name evidence="1" type="ORF">LWI29_016412</name>
</gene>
<dbReference type="SUPFAM" id="SSF52047">
    <property type="entry name" value="RNI-like"/>
    <property type="match status" value="1"/>
</dbReference>
<reference evidence="1" key="2">
    <citation type="submission" date="2023-06" db="EMBL/GenBank/DDBJ databases">
        <authorList>
            <person name="Swenson N.G."/>
            <person name="Wegrzyn J.L."/>
            <person name="Mcevoy S.L."/>
        </authorList>
    </citation>
    <scope>NUCLEOTIDE SEQUENCE</scope>
    <source>
        <strain evidence="1">NS2018</strain>
        <tissue evidence="1">Leaf</tissue>
    </source>
</reference>
<organism evidence="1 2">
    <name type="scientific">Acer saccharum</name>
    <name type="common">Sugar maple</name>
    <dbReference type="NCBI Taxonomy" id="4024"/>
    <lineage>
        <taxon>Eukaryota</taxon>
        <taxon>Viridiplantae</taxon>
        <taxon>Streptophyta</taxon>
        <taxon>Embryophyta</taxon>
        <taxon>Tracheophyta</taxon>
        <taxon>Spermatophyta</taxon>
        <taxon>Magnoliopsida</taxon>
        <taxon>eudicotyledons</taxon>
        <taxon>Gunneridae</taxon>
        <taxon>Pentapetalae</taxon>
        <taxon>rosids</taxon>
        <taxon>malvids</taxon>
        <taxon>Sapindales</taxon>
        <taxon>Sapindaceae</taxon>
        <taxon>Hippocastanoideae</taxon>
        <taxon>Acereae</taxon>
        <taxon>Acer</taxon>
    </lineage>
</organism>
<dbReference type="Proteomes" id="UP001168877">
    <property type="component" value="Unassembled WGS sequence"/>
</dbReference>
<reference evidence="1" key="1">
    <citation type="journal article" date="2022" name="Plant J.">
        <title>Strategies of tolerance reflected in two North American maple genomes.</title>
        <authorList>
            <person name="McEvoy S.L."/>
            <person name="Sezen U.U."/>
            <person name="Trouern-Trend A."/>
            <person name="McMahon S.M."/>
            <person name="Schaberg P.G."/>
            <person name="Yang J."/>
            <person name="Wegrzyn J.L."/>
            <person name="Swenson N.G."/>
        </authorList>
    </citation>
    <scope>NUCLEOTIDE SEQUENCE</scope>
    <source>
        <strain evidence="1">NS2018</strain>
    </source>
</reference>
<dbReference type="InterPro" id="IPR032675">
    <property type="entry name" value="LRR_dom_sf"/>
</dbReference>
<dbReference type="Gene3D" id="3.80.10.10">
    <property type="entry name" value="Ribonuclease Inhibitor"/>
    <property type="match status" value="1"/>
</dbReference>
<evidence type="ECO:0000313" key="2">
    <source>
        <dbReference type="Proteomes" id="UP001168877"/>
    </source>
</evidence>
<comment type="caution">
    <text evidence="1">The sequence shown here is derived from an EMBL/GenBank/DDBJ whole genome shotgun (WGS) entry which is preliminary data.</text>
</comment>
<sequence length="196" mass="22307">MVEEIVAKEDVKAVPKLVFPRLTLLKLVYLPRLRVLYPGLYISEWPMLKTLRIWGCKKVEKLTSEFQSLQENHGETQHQNFSIQQQLFIVDKVAFPNLEDLSLEWNYIVKELINENFSGNSCKLKDLVLIGASKETSLCPCFFLHTLPNLETLDVTDGVLEEMFICKGHGCKEKHMAEAPSSINQPGKFGVGLEVV</sequence>
<accession>A0AA39S5N7</accession>
<dbReference type="AlphaFoldDB" id="A0AA39S5N7"/>
<name>A0AA39S5N7_ACESA</name>
<evidence type="ECO:0000313" key="1">
    <source>
        <dbReference type="EMBL" id="KAK0584633.1"/>
    </source>
</evidence>
<dbReference type="EMBL" id="JAUESC010000383">
    <property type="protein sequence ID" value="KAK0584633.1"/>
    <property type="molecule type" value="Genomic_DNA"/>
</dbReference>
<keyword evidence="2" id="KW-1185">Reference proteome</keyword>
<proteinExistence type="predicted"/>